<evidence type="ECO:0000256" key="1">
    <source>
        <dbReference type="SAM" id="Phobius"/>
    </source>
</evidence>
<gene>
    <name evidence="2" type="ORF">HDF15_003066</name>
</gene>
<evidence type="ECO:0000313" key="2">
    <source>
        <dbReference type="EMBL" id="MBB5064706.1"/>
    </source>
</evidence>
<name>A0A7W7ZSZ8_9BACT</name>
<reference evidence="2 3" key="1">
    <citation type="submission" date="2020-08" db="EMBL/GenBank/DDBJ databases">
        <title>Genomic Encyclopedia of Type Strains, Phase IV (KMG-V): Genome sequencing to study the core and pangenomes of soil and plant-associated prokaryotes.</title>
        <authorList>
            <person name="Whitman W."/>
        </authorList>
    </citation>
    <scope>NUCLEOTIDE SEQUENCE [LARGE SCALE GENOMIC DNA]</scope>
    <source>
        <strain evidence="2 3">X5P3</strain>
    </source>
</reference>
<dbReference type="Proteomes" id="UP000584867">
    <property type="component" value="Unassembled WGS sequence"/>
</dbReference>
<protein>
    <recommendedName>
        <fullName evidence="4">PepSY domain-containing protein</fullName>
    </recommendedName>
</protein>
<comment type="caution">
    <text evidence="2">The sequence shown here is derived from an EMBL/GenBank/DDBJ whole genome shotgun (WGS) entry which is preliminary data.</text>
</comment>
<dbReference type="AlphaFoldDB" id="A0A7W7ZSZ8"/>
<proteinExistence type="predicted"/>
<organism evidence="2 3">
    <name type="scientific">Granulicella mallensis</name>
    <dbReference type="NCBI Taxonomy" id="940614"/>
    <lineage>
        <taxon>Bacteria</taxon>
        <taxon>Pseudomonadati</taxon>
        <taxon>Acidobacteriota</taxon>
        <taxon>Terriglobia</taxon>
        <taxon>Terriglobales</taxon>
        <taxon>Acidobacteriaceae</taxon>
        <taxon>Granulicella</taxon>
    </lineage>
</organism>
<accession>A0A7W7ZSZ8</accession>
<dbReference type="EMBL" id="JACHIO010000012">
    <property type="protein sequence ID" value="MBB5064706.1"/>
    <property type="molecule type" value="Genomic_DNA"/>
</dbReference>
<feature type="transmembrane region" description="Helical" evidence="1">
    <location>
        <begin position="16"/>
        <end position="38"/>
    </location>
</feature>
<keyword evidence="1" id="KW-0472">Membrane</keyword>
<dbReference type="RefSeq" id="WP_184256828.1">
    <property type="nucleotide sequence ID" value="NZ_JACHIO010000012.1"/>
</dbReference>
<evidence type="ECO:0000313" key="3">
    <source>
        <dbReference type="Proteomes" id="UP000584867"/>
    </source>
</evidence>
<keyword evidence="1" id="KW-0812">Transmembrane</keyword>
<keyword evidence="1" id="KW-1133">Transmembrane helix</keyword>
<evidence type="ECO:0008006" key="4">
    <source>
        <dbReference type="Google" id="ProtNLM"/>
    </source>
</evidence>
<sequence length="156" mass="17677">MIVHAQENPGFYTQDLIIGSAIAVGCLVATVVLLVILLRDSWRILQSLIQTTICVLRGEKPPWIRRREEIKRMREKVLSREEAIVRVQQYAEANGRSAQGPFNIRLHFLQAEGEWKEAQPIGRFVYSVNIGSSLPGTVVEIDAIDGTVLEWRTLPR</sequence>